<feature type="binding site" evidence="12">
    <location>
        <position position="271"/>
    </location>
    <ligand>
        <name>substrate</name>
    </ligand>
</feature>
<comment type="similarity">
    <text evidence="3 12 13 14">Belongs to the histidinol dehydrogenase family.</text>
</comment>
<dbReference type="Proteomes" id="UP001551658">
    <property type="component" value="Unassembled WGS sequence"/>
</dbReference>
<organism evidence="15 16">
    <name type="scientific">Nocardia fusca</name>
    <dbReference type="NCBI Taxonomy" id="941183"/>
    <lineage>
        <taxon>Bacteria</taxon>
        <taxon>Bacillati</taxon>
        <taxon>Actinomycetota</taxon>
        <taxon>Actinomycetes</taxon>
        <taxon>Mycobacteriales</taxon>
        <taxon>Nocardiaceae</taxon>
        <taxon>Nocardia</taxon>
    </lineage>
</organism>
<dbReference type="NCBIfam" id="TIGR00069">
    <property type="entry name" value="hisD"/>
    <property type="match status" value="1"/>
</dbReference>
<feature type="binding site" evidence="12">
    <location>
        <position position="433"/>
    </location>
    <ligand>
        <name>substrate</name>
    </ligand>
</feature>
<evidence type="ECO:0000256" key="8">
    <source>
        <dbReference type="ARBA" id="ARBA00023002"/>
    </source>
</evidence>
<evidence type="ECO:0000256" key="13">
    <source>
        <dbReference type="PIRNR" id="PIRNR000099"/>
    </source>
</evidence>
<name>A0ABV3FAW7_9NOCA</name>
<dbReference type="PANTHER" id="PTHR21256:SF2">
    <property type="entry name" value="HISTIDINE BIOSYNTHESIS TRIFUNCTIONAL PROTEIN"/>
    <property type="match status" value="1"/>
</dbReference>
<feature type="binding site" evidence="12">
    <location>
        <position position="198"/>
    </location>
    <ligand>
        <name>NAD(+)</name>
        <dbReference type="ChEBI" id="CHEBI:57540"/>
    </ligand>
</feature>
<keyword evidence="16" id="KW-1185">Reference proteome</keyword>
<keyword evidence="6 12" id="KW-0479">Metal-binding</keyword>
<dbReference type="Gene3D" id="1.20.5.1300">
    <property type="match status" value="1"/>
</dbReference>
<dbReference type="InterPro" id="IPR012131">
    <property type="entry name" value="Hstdl_DH"/>
</dbReference>
<dbReference type="PRINTS" id="PR00083">
    <property type="entry name" value="HOLDHDRGNASE"/>
</dbReference>
<dbReference type="SUPFAM" id="SSF53720">
    <property type="entry name" value="ALDH-like"/>
    <property type="match status" value="1"/>
</dbReference>
<evidence type="ECO:0000256" key="12">
    <source>
        <dbReference type="HAMAP-Rule" id="MF_01024"/>
    </source>
</evidence>
<comment type="cofactor">
    <cofactor evidence="12">
        <name>Zn(2+)</name>
        <dbReference type="ChEBI" id="CHEBI:29105"/>
    </cofactor>
    <text evidence="12">Binds 1 zinc ion per subunit.</text>
</comment>
<keyword evidence="7 12" id="KW-0862">Zinc</keyword>
<comment type="pathway">
    <text evidence="2 12">Amino-acid biosynthesis; L-histidine biosynthesis; L-histidine from 5-phospho-alpha-D-ribose 1-diphosphate: step 9/9.</text>
</comment>
<feature type="binding site" evidence="12">
    <location>
        <position position="433"/>
    </location>
    <ligand>
        <name>Zn(2+)</name>
        <dbReference type="ChEBI" id="CHEBI:29105"/>
    </ligand>
</feature>
<gene>
    <name evidence="12 15" type="primary">hisD</name>
    <name evidence="15" type="ORF">AB0H72_19335</name>
</gene>
<comment type="function">
    <text evidence="1 12">Catalyzes the sequential NAD-dependent oxidations of L-histidinol to L-histidinaldehyde and then to L-histidine.</text>
</comment>
<dbReference type="CDD" id="cd06572">
    <property type="entry name" value="Histidinol_dh"/>
    <property type="match status" value="1"/>
</dbReference>
<comment type="caution">
    <text evidence="15">The sequence shown here is derived from an EMBL/GenBank/DDBJ whole genome shotgun (WGS) entry which is preliminary data.</text>
</comment>
<evidence type="ECO:0000256" key="11">
    <source>
        <dbReference type="ARBA" id="ARBA00049489"/>
    </source>
</evidence>
<evidence type="ECO:0000256" key="9">
    <source>
        <dbReference type="ARBA" id="ARBA00023027"/>
    </source>
</evidence>
<dbReference type="GO" id="GO:0004399">
    <property type="term" value="F:histidinol dehydrogenase activity"/>
    <property type="evidence" value="ECO:0007669"/>
    <property type="project" value="UniProtKB-EC"/>
</dbReference>
<feature type="binding site" evidence="12">
    <location>
        <position position="341"/>
    </location>
    <ligand>
        <name>substrate</name>
    </ligand>
</feature>
<accession>A0ABV3FAW7</accession>
<evidence type="ECO:0000313" key="15">
    <source>
        <dbReference type="EMBL" id="MEV0364850.1"/>
    </source>
</evidence>
<feature type="binding site" evidence="12">
    <location>
        <position position="249"/>
    </location>
    <ligand>
        <name>substrate</name>
    </ligand>
</feature>
<evidence type="ECO:0000256" key="10">
    <source>
        <dbReference type="ARBA" id="ARBA00023102"/>
    </source>
</evidence>
<dbReference type="Pfam" id="PF00815">
    <property type="entry name" value="Histidinol_dh"/>
    <property type="match status" value="1"/>
</dbReference>
<dbReference type="PIRSF" id="PIRSF000099">
    <property type="entry name" value="Histidinol_dh"/>
    <property type="match status" value="1"/>
</dbReference>
<dbReference type="HAMAP" id="MF_01024">
    <property type="entry name" value="HisD"/>
    <property type="match status" value="1"/>
</dbReference>
<evidence type="ECO:0000256" key="5">
    <source>
        <dbReference type="ARBA" id="ARBA00016531"/>
    </source>
</evidence>
<dbReference type="InterPro" id="IPR022695">
    <property type="entry name" value="Histidinol_DH_monofunct"/>
</dbReference>
<protein>
    <recommendedName>
        <fullName evidence="5 12">Histidinol dehydrogenase</fullName>
        <shortName evidence="12">HDH</shortName>
        <ecNumber evidence="4 12">1.1.1.23</ecNumber>
    </recommendedName>
</protein>
<feature type="binding site" evidence="12">
    <location>
        <position position="374"/>
    </location>
    <ligand>
        <name>substrate</name>
    </ligand>
</feature>
<keyword evidence="10 12" id="KW-0368">Histidine biosynthesis</keyword>
<feature type="binding site" evidence="12">
    <location>
        <position position="226"/>
    </location>
    <ligand>
        <name>NAD(+)</name>
        <dbReference type="ChEBI" id="CHEBI:57540"/>
    </ligand>
</feature>
<dbReference type="PANTHER" id="PTHR21256">
    <property type="entry name" value="HISTIDINOL DEHYDROGENASE HDH"/>
    <property type="match status" value="1"/>
</dbReference>
<evidence type="ECO:0000256" key="1">
    <source>
        <dbReference type="ARBA" id="ARBA00003850"/>
    </source>
</evidence>
<feature type="binding site" evidence="12">
    <location>
        <position position="271"/>
    </location>
    <ligand>
        <name>Zn(2+)</name>
        <dbReference type="ChEBI" id="CHEBI:29105"/>
    </ligand>
</feature>
<evidence type="ECO:0000256" key="3">
    <source>
        <dbReference type="ARBA" id="ARBA00010178"/>
    </source>
</evidence>
<dbReference type="RefSeq" id="WP_357980454.1">
    <property type="nucleotide sequence ID" value="NZ_JBFAIH010000011.1"/>
</dbReference>
<feature type="active site" description="Proton acceptor" evidence="12">
    <location>
        <position position="341"/>
    </location>
</feature>
<dbReference type="PROSITE" id="PS00611">
    <property type="entry name" value="HISOL_DEHYDROGENASE"/>
    <property type="match status" value="1"/>
</dbReference>
<dbReference type="Gene3D" id="3.40.50.1980">
    <property type="entry name" value="Nitrogenase molybdenum iron protein domain"/>
    <property type="match status" value="2"/>
</dbReference>
<feature type="active site" description="Proton acceptor" evidence="12">
    <location>
        <position position="340"/>
    </location>
</feature>
<sequence>MTSRIELARVDLRGRTPTTAQLRTALPRGGVDVDSVLHQVRPVVEAVRDRGAAAALEFGAKFDGVTPDSVRVPAQRLAAALDELDPAVRAALEVAIDRTRAVHADQRRTDTTTEVVPGGTVTERWVPVERVGLYVPGGNAVYPSSVVMNVVPAQAAGVESLVVASPPQQQFGGLPHPTVLAAARLLGVEEVWAVGGAQAVALLSYGGTDTDGADLLPVDLITGPGNIYVTAAKRLCRGLVGIDAEAGPTEIAVLADATADPVHVAADLISQAEHDVLAASVLVTDSPELADAVDAALTTQLTVVKHAERVTTALTGTQSGTVLVDDIEQGLRVVNAYAAEHLEIQTADAAAVAARVRSAGAIFVGPYAPVSLGDYCAGSNHVLPTAGCARHSSGLSVQTFLRGIHVVEYSETALKDVAGHVVALADAEDLPAHGQAVRARFEALS</sequence>
<evidence type="ECO:0000256" key="6">
    <source>
        <dbReference type="ARBA" id="ARBA00022723"/>
    </source>
</evidence>
<evidence type="ECO:0000256" key="4">
    <source>
        <dbReference type="ARBA" id="ARBA00012965"/>
    </source>
</evidence>
<dbReference type="InterPro" id="IPR016161">
    <property type="entry name" value="Ald_DH/histidinol_DH"/>
</dbReference>
<feature type="binding site" evidence="12">
    <location>
        <position position="134"/>
    </location>
    <ligand>
        <name>NAD(+)</name>
        <dbReference type="ChEBI" id="CHEBI:57540"/>
    </ligand>
</feature>
<feature type="binding site" evidence="12">
    <location>
        <position position="274"/>
    </location>
    <ligand>
        <name>substrate</name>
    </ligand>
</feature>
<dbReference type="EMBL" id="JBFAIH010000011">
    <property type="protein sequence ID" value="MEV0364850.1"/>
    <property type="molecule type" value="Genomic_DNA"/>
</dbReference>
<keyword evidence="9 12" id="KW-0520">NAD</keyword>
<feature type="binding site" evidence="12">
    <location>
        <position position="274"/>
    </location>
    <ligand>
        <name>Zn(2+)</name>
        <dbReference type="ChEBI" id="CHEBI:29105"/>
    </ligand>
</feature>
<reference evidence="15 16" key="1">
    <citation type="submission" date="2024-06" db="EMBL/GenBank/DDBJ databases">
        <title>The Natural Products Discovery Center: Release of the First 8490 Sequenced Strains for Exploring Actinobacteria Biosynthetic Diversity.</title>
        <authorList>
            <person name="Kalkreuter E."/>
            <person name="Kautsar S.A."/>
            <person name="Yang D."/>
            <person name="Bader C.D."/>
            <person name="Teijaro C.N."/>
            <person name="Fluegel L."/>
            <person name="Davis C.M."/>
            <person name="Simpson J.R."/>
            <person name="Lauterbach L."/>
            <person name="Steele A.D."/>
            <person name="Gui C."/>
            <person name="Meng S."/>
            <person name="Li G."/>
            <person name="Viehrig K."/>
            <person name="Ye F."/>
            <person name="Su P."/>
            <person name="Kiefer A.F."/>
            <person name="Nichols A."/>
            <person name="Cepeda A.J."/>
            <person name="Yan W."/>
            <person name="Fan B."/>
            <person name="Jiang Y."/>
            <person name="Adhikari A."/>
            <person name="Zheng C.-J."/>
            <person name="Schuster L."/>
            <person name="Cowan T.M."/>
            <person name="Smanski M.J."/>
            <person name="Chevrette M.G."/>
            <person name="De Carvalho L.P.S."/>
            <person name="Shen B."/>
        </authorList>
    </citation>
    <scope>NUCLEOTIDE SEQUENCE [LARGE SCALE GENOMIC DNA]</scope>
    <source>
        <strain evidence="15 16">NPDC050671</strain>
    </source>
</reference>
<feature type="binding site" evidence="12">
    <location>
        <position position="374"/>
    </location>
    <ligand>
        <name>Zn(2+)</name>
        <dbReference type="ChEBI" id="CHEBI:29105"/>
    </ligand>
</feature>
<dbReference type="EC" id="1.1.1.23" evidence="4 12"/>
<evidence type="ECO:0000256" key="2">
    <source>
        <dbReference type="ARBA" id="ARBA00004940"/>
    </source>
</evidence>
<evidence type="ECO:0000256" key="7">
    <source>
        <dbReference type="ARBA" id="ARBA00022833"/>
    </source>
</evidence>
<comment type="catalytic activity">
    <reaction evidence="11 12">
        <text>L-histidinol + 2 NAD(+) + H2O = L-histidine + 2 NADH + 3 H(+)</text>
        <dbReference type="Rhea" id="RHEA:20641"/>
        <dbReference type="ChEBI" id="CHEBI:15377"/>
        <dbReference type="ChEBI" id="CHEBI:15378"/>
        <dbReference type="ChEBI" id="CHEBI:57540"/>
        <dbReference type="ChEBI" id="CHEBI:57595"/>
        <dbReference type="ChEBI" id="CHEBI:57699"/>
        <dbReference type="ChEBI" id="CHEBI:57945"/>
        <dbReference type="EC" id="1.1.1.23"/>
    </reaction>
</comment>
<proteinExistence type="inferred from homology"/>
<evidence type="ECO:0000256" key="14">
    <source>
        <dbReference type="RuleBase" id="RU004175"/>
    </source>
</evidence>
<dbReference type="InterPro" id="IPR001692">
    <property type="entry name" value="Histidinol_DH_CS"/>
</dbReference>
<evidence type="ECO:0000313" key="16">
    <source>
        <dbReference type="Proteomes" id="UP001551658"/>
    </source>
</evidence>
<keyword evidence="8 12" id="KW-0560">Oxidoreductase</keyword>
<keyword evidence="12" id="KW-0028">Amino-acid biosynthesis</keyword>
<feature type="binding site" evidence="12">
    <location>
        <position position="428"/>
    </location>
    <ligand>
        <name>substrate</name>
    </ligand>
</feature>